<feature type="transmembrane region" description="Helical" evidence="1">
    <location>
        <begin position="105"/>
        <end position="123"/>
    </location>
</feature>
<dbReference type="KEGG" id="lgi:LOTGIDRAFT_228222"/>
<keyword evidence="1" id="KW-0812">Transmembrane</keyword>
<accession>V4A176</accession>
<evidence type="ECO:0000313" key="2">
    <source>
        <dbReference type="EMBL" id="ESO97573.1"/>
    </source>
</evidence>
<organism evidence="2 3">
    <name type="scientific">Lottia gigantea</name>
    <name type="common">Giant owl limpet</name>
    <dbReference type="NCBI Taxonomy" id="225164"/>
    <lineage>
        <taxon>Eukaryota</taxon>
        <taxon>Metazoa</taxon>
        <taxon>Spiralia</taxon>
        <taxon>Lophotrochozoa</taxon>
        <taxon>Mollusca</taxon>
        <taxon>Gastropoda</taxon>
        <taxon>Patellogastropoda</taxon>
        <taxon>Lottioidea</taxon>
        <taxon>Lottiidae</taxon>
        <taxon>Lottia</taxon>
    </lineage>
</organism>
<keyword evidence="1" id="KW-1133">Transmembrane helix</keyword>
<dbReference type="EMBL" id="KB201304">
    <property type="protein sequence ID" value="ESO97573.1"/>
    <property type="molecule type" value="Genomic_DNA"/>
</dbReference>
<evidence type="ECO:0000313" key="3">
    <source>
        <dbReference type="Proteomes" id="UP000030746"/>
    </source>
</evidence>
<keyword evidence="3" id="KW-1185">Reference proteome</keyword>
<evidence type="ECO:0000256" key="1">
    <source>
        <dbReference type="SAM" id="Phobius"/>
    </source>
</evidence>
<dbReference type="CTD" id="20247584"/>
<name>V4A176_LOTGI</name>
<protein>
    <submittedName>
        <fullName evidence="2">Uncharacterized protein</fullName>
    </submittedName>
</protein>
<sequence>MEGMENHVEKLLSVGKWGGIFFYHFILRISAFCYVVYGNEAKCAIAAAKCVPQHSSLINSNSTCEELGPLGNCLVGGGCESSDFTYQAQAKAYGLTGCTFNGAEAVFISFSLVVAMVSLAQFLTR</sequence>
<keyword evidence="1" id="KW-0472">Membrane</keyword>
<dbReference type="HOGENOM" id="CLU_1995181_0_0_1"/>
<proteinExistence type="predicted"/>
<dbReference type="GeneID" id="20247584"/>
<dbReference type="RefSeq" id="XP_009051434.1">
    <property type="nucleotide sequence ID" value="XM_009053186.1"/>
</dbReference>
<gene>
    <name evidence="2" type="ORF">LOTGIDRAFT_228222</name>
</gene>
<dbReference type="Proteomes" id="UP000030746">
    <property type="component" value="Unassembled WGS sequence"/>
</dbReference>
<reference evidence="2 3" key="1">
    <citation type="journal article" date="2013" name="Nature">
        <title>Insights into bilaterian evolution from three spiralian genomes.</title>
        <authorList>
            <person name="Simakov O."/>
            <person name="Marletaz F."/>
            <person name="Cho S.J."/>
            <person name="Edsinger-Gonzales E."/>
            <person name="Havlak P."/>
            <person name="Hellsten U."/>
            <person name="Kuo D.H."/>
            <person name="Larsson T."/>
            <person name="Lv J."/>
            <person name="Arendt D."/>
            <person name="Savage R."/>
            <person name="Osoegawa K."/>
            <person name="de Jong P."/>
            <person name="Grimwood J."/>
            <person name="Chapman J.A."/>
            <person name="Shapiro H."/>
            <person name="Aerts A."/>
            <person name="Otillar R.P."/>
            <person name="Terry A.Y."/>
            <person name="Boore J.L."/>
            <person name="Grigoriev I.V."/>
            <person name="Lindberg D.R."/>
            <person name="Seaver E.C."/>
            <person name="Weisblat D.A."/>
            <person name="Putnam N.H."/>
            <person name="Rokhsar D.S."/>
        </authorList>
    </citation>
    <scope>NUCLEOTIDE SEQUENCE [LARGE SCALE GENOMIC DNA]</scope>
</reference>
<dbReference type="AlphaFoldDB" id="V4A176"/>
<feature type="transmembrane region" description="Helical" evidence="1">
    <location>
        <begin position="20"/>
        <end position="37"/>
    </location>
</feature>